<dbReference type="InterPro" id="IPR050312">
    <property type="entry name" value="IolE/XylAMocC-like"/>
</dbReference>
<dbReference type="InterPro" id="IPR036237">
    <property type="entry name" value="Xyl_isomerase-like_sf"/>
</dbReference>
<dbReference type="Gene3D" id="3.20.20.150">
    <property type="entry name" value="Divalent-metal-dependent TIM barrel enzymes"/>
    <property type="match status" value="1"/>
</dbReference>
<feature type="domain" description="Xylose isomerase-like TIM barrel" evidence="1">
    <location>
        <begin position="19"/>
        <end position="280"/>
    </location>
</feature>
<dbReference type="PANTHER" id="PTHR12110:SF21">
    <property type="entry name" value="XYLOSE ISOMERASE-LIKE TIM BARREL DOMAIN-CONTAINING PROTEIN"/>
    <property type="match status" value="1"/>
</dbReference>
<dbReference type="InterPro" id="IPR013022">
    <property type="entry name" value="Xyl_isomerase-like_TIM-brl"/>
</dbReference>
<reference evidence="2 3" key="1">
    <citation type="submission" date="2021-03" db="EMBL/GenBank/DDBJ databases">
        <title>Paenibacillus artemisicola MWE-103 whole genome sequence.</title>
        <authorList>
            <person name="Ham Y.J."/>
        </authorList>
    </citation>
    <scope>NUCLEOTIDE SEQUENCE [LARGE SCALE GENOMIC DNA]</scope>
    <source>
        <strain evidence="2 3">MWE-103</strain>
    </source>
</reference>
<gene>
    <name evidence="2" type="ORF">I8J29_23540</name>
</gene>
<accession>A0ABS3WFU7</accession>
<organism evidence="2 3">
    <name type="scientific">Paenibacillus artemisiicola</name>
    <dbReference type="NCBI Taxonomy" id="1172618"/>
    <lineage>
        <taxon>Bacteria</taxon>
        <taxon>Bacillati</taxon>
        <taxon>Bacillota</taxon>
        <taxon>Bacilli</taxon>
        <taxon>Bacillales</taxon>
        <taxon>Paenibacillaceae</taxon>
        <taxon>Paenibacillus</taxon>
    </lineage>
</organism>
<dbReference type="EMBL" id="JAGGDJ010000029">
    <property type="protein sequence ID" value="MBO7747180.1"/>
    <property type="molecule type" value="Genomic_DNA"/>
</dbReference>
<name>A0ABS3WFU7_9BACL</name>
<proteinExistence type="predicted"/>
<evidence type="ECO:0000259" key="1">
    <source>
        <dbReference type="Pfam" id="PF01261"/>
    </source>
</evidence>
<comment type="caution">
    <text evidence="2">The sequence shown here is derived from an EMBL/GenBank/DDBJ whole genome shotgun (WGS) entry which is preliminary data.</text>
</comment>
<keyword evidence="3" id="KW-1185">Reference proteome</keyword>
<protein>
    <submittedName>
        <fullName evidence="2">Sugar phosphate isomerase/epimerase</fullName>
    </submittedName>
</protein>
<sequence length="282" mass="29880">MRIGIFAKTFRRDSLAGVLDAVRAHGFASAQFNMACAGMASMPERADADVAAAVKREADVRGIRLEAVSGTFNMAHPDPAVRAEGLRRLDHLAAMCAGMGIGIVTLGSGSRNPDDMWAPHRDNGSAEAWRDLLACMERALDVAERRGVALALEPEAANVANDARAARRVLDAMGSPRLRIVFDAANLVVGRERASWDGILEEAAELLGGDIALAHAKDVRAMNARAAADGAGSPFRAVGRGDLDFASYFRLLRTAGFDGPVVMHGLEERDAAAGLAHLQKLS</sequence>
<dbReference type="GO" id="GO:0016853">
    <property type="term" value="F:isomerase activity"/>
    <property type="evidence" value="ECO:0007669"/>
    <property type="project" value="UniProtKB-KW"/>
</dbReference>
<dbReference type="PANTHER" id="PTHR12110">
    <property type="entry name" value="HYDROXYPYRUVATE ISOMERASE"/>
    <property type="match status" value="1"/>
</dbReference>
<evidence type="ECO:0000313" key="2">
    <source>
        <dbReference type="EMBL" id="MBO7747180.1"/>
    </source>
</evidence>
<evidence type="ECO:0000313" key="3">
    <source>
        <dbReference type="Proteomes" id="UP000670947"/>
    </source>
</evidence>
<dbReference type="SUPFAM" id="SSF51658">
    <property type="entry name" value="Xylose isomerase-like"/>
    <property type="match status" value="1"/>
</dbReference>
<dbReference type="Proteomes" id="UP000670947">
    <property type="component" value="Unassembled WGS sequence"/>
</dbReference>
<dbReference type="Pfam" id="PF01261">
    <property type="entry name" value="AP_endonuc_2"/>
    <property type="match status" value="1"/>
</dbReference>
<dbReference type="RefSeq" id="WP_208849899.1">
    <property type="nucleotide sequence ID" value="NZ_JAGGDJ010000029.1"/>
</dbReference>
<keyword evidence="2" id="KW-0413">Isomerase</keyword>